<evidence type="ECO:0000313" key="3">
    <source>
        <dbReference type="EMBL" id="KAK0062243.1"/>
    </source>
</evidence>
<accession>A0AAD8BY18</accession>
<organism evidence="3 4">
    <name type="scientific">Biomphalaria pfeifferi</name>
    <name type="common">Bloodfluke planorb</name>
    <name type="synonym">Freshwater snail</name>
    <dbReference type="NCBI Taxonomy" id="112525"/>
    <lineage>
        <taxon>Eukaryota</taxon>
        <taxon>Metazoa</taxon>
        <taxon>Spiralia</taxon>
        <taxon>Lophotrochozoa</taxon>
        <taxon>Mollusca</taxon>
        <taxon>Gastropoda</taxon>
        <taxon>Heterobranchia</taxon>
        <taxon>Euthyneura</taxon>
        <taxon>Panpulmonata</taxon>
        <taxon>Hygrophila</taxon>
        <taxon>Lymnaeoidea</taxon>
        <taxon>Planorbidae</taxon>
        <taxon>Biomphalaria</taxon>
    </lineage>
</organism>
<dbReference type="EMBL" id="JASAOG010000026">
    <property type="protein sequence ID" value="KAK0062243.1"/>
    <property type="molecule type" value="Genomic_DNA"/>
</dbReference>
<reference evidence="3" key="2">
    <citation type="submission" date="2023-04" db="EMBL/GenBank/DDBJ databases">
        <authorList>
            <person name="Bu L."/>
            <person name="Lu L."/>
            <person name="Laidemitt M.R."/>
            <person name="Zhang S.M."/>
            <person name="Mutuku M."/>
            <person name="Mkoji G."/>
            <person name="Steinauer M."/>
            <person name="Loker E.S."/>
        </authorList>
    </citation>
    <scope>NUCLEOTIDE SEQUENCE</scope>
    <source>
        <strain evidence="3">KasaAsao</strain>
        <tissue evidence="3">Whole Snail</tissue>
    </source>
</reference>
<evidence type="ECO:0000256" key="1">
    <source>
        <dbReference type="RuleBase" id="RU362114"/>
    </source>
</evidence>
<evidence type="ECO:0000259" key="2">
    <source>
        <dbReference type="PROSITE" id="PS51059"/>
    </source>
</evidence>
<sequence>MGSKGNVVTWDSLPDSLKKELYSEINEHYLFHGTNTSAVHSIVEHGFDLKYSNEWCLFGKGIYFAEKAMKSDLYTDKHFRLSNLDPKKRFKKPPCMSCHDDLCYCGNRDYYDSVMGDGKWLFREFVVYYDASQCYPEFLITYERV</sequence>
<dbReference type="InterPro" id="IPR012317">
    <property type="entry name" value="Poly(ADP-ribose)pol_cat_dom"/>
</dbReference>
<dbReference type="SUPFAM" id="SSF56399">
    <property type="entry name" value="ADP-ribosylation"/>
    <property type="match status" value="1"/>
</dbReference>
<reference evidence="3" key="1">
    <citation type="journal article" date="2023" name="PLoS Negl. Trop. Dis.">
        <title>A genome sequence for Biomphalaria pfeifferi, the major vector snail for the human-infecting parasite Schistosoma mansoni.</title>
        <authorList>
            <person name="Bu L."/>
            <person name="Lu L."/>
            <person name="Laidemitt M.R."/>
            <person name="Zhang S.M."/>
            <person name="Mutuku M."/>
            <person name="Mkoji G."/>
            <person name="Steinauer M."/>
            <person name="Loker E.S."/>
        </authorList>
    </citation>
    <scope>NUCLEOTIDE SEQUENCE</scope>
    <source>
        <strain evidence="3">KasaAsao</strain>
    </source>
</reference>
<dbReference type="Gene3D" id="6.20.320.10">
    <property type="match status" value="1"/>
</dbReference>
<dbReference type="GO" id="GO:0003950">
    <property type="term" value="F:NAD+ poly-ADP-ribosyltransferase activity"/>
    <property type="evidence" value="ECO:0007669"/>
    <property type="project" value="UniProtKB-UniRule"/>
</dbReference>
<keyword evidence="1" id="KW-0520">NAD</keyword>
<comment type="caution">
    <text evidence="3">The sequence shown here is derived from an EMBL/GenBank/DDBJ whole genome shotgun (WGS) entry which is preliminary data.</text>
</comment>
<dbReference type="GO" id="GO:1990404">
    <property type="term" value="F:NAD+-protein mono-ADP-ribosyltransferase activity"/>
    <property type="evidence" value="ECO:0007669"/>
    <property type="project" value="TreeGrafter"/>
</dbReference>
<dbReference type="Pfam" id="PF00644">
    <property type="entry name" value="PARP"/>
    <property type="match status" value="1"/>
</dbReference>
<dbReference type="GO" id="GO:0005634">
    <property type="term" value="C:nucleus"/>
    <property type="evidence" value="ECO:0007669"/>
    <property type="project" value="TreeGrafter"/>
</dbReference>
<dbReference type="PANTHER" id="PTHR45740">
    <property type="entry name" value="POLY [ADP-RIBOSE] POLYMERASE"/>
    <property type="match status" value="1"/>
</dbReference>
<keyword evidence="1" id="KW-0328">Glycosyltransferase</keyword>
<dbReference type="AlphaFoldDB" id="A0AAD8BY18"/>
<protein>
    <recommendedName>
        <fullName evidence="1">Poly [ADP-ribose] polymerase</fullName>
        <shortName evidence="1">PARP</shortName>
        <ecNumber evidence="1">2.4.2.-</ecNumber>
    </recommendedName>
</protein>
<dbReference type="EC" id="2.4.2.-" evidence="1"/>
<dbReference type="Proteomes" id="UP001233172">
    <property type="component" value="Unassembled WGS sequence"/>
</dbReference>
<dbReference type="PANTHER" id="PTHR45740:SF2">
    <property type="entry name" value="POLY [ADP-RIBOSE] POLYMERASE"/>
    <property type="match status" value="1"/>
</dbReference>
<keyword evidence="1" id="KW-0808">Transferase</keyword>
<dbReference type="PROSITE" id="PS51059">
    <property type="entry name" value="PARP_CATALYTIC"/>
    <property type="match status" value="1"/>
</dbReference>
<proteinExistence type="predicted"/>
<evidence type="ECO:0000313" key="4">
    <source>
        <dbReference type="Proteomes" id="UP001233172"/>
    </source>
</evidence>
<keyword evidence="4" id="KW-1185">Reference proteome</keyword>
<gene>
    <name evidence="3" type="ORF">Bpfe_008344</name>
</gene>
<dbReference type="InterPro" id="IPR051712">
    <property type="entry name" value="ARTD-AVP"/>
</dbReference>
<dbReference type="Gene3D" id="3.90.228.10">
    <property type="match status" value="1"/>
</dbReference>
<feature type="domain" description="PARP catalytic" evidence="2">
    <location>
        <begin position="1"/>
        <end position="145"/>
    </location>
</feature>
<name>A0AAD8BY18_BIOPF</name>